<protein>
    <submittedName>
        <fullName evidence="2">Uncharacterized protein</fullName>
    </submittedName>
</protein>
<accession>A0A2P6PTY4</accession>
<gene>
    <name evidence="2" type="ORF">RchiOBHm_Chr6g0283231</name>
</gene>
<proteinExistence type="predicted"/>
<feature type="region of interest" description="Disordered" evidence="1">
    <location>
        <begin position="56"/>
        <end position="94"/>
    </location>
</feature>
<dbReference type="Gramene" id="PRQ25393">
    <property type="protein sequence ID" value="PRQ25393"/>
    <property type="gene ID" value="RchiOBHm_Chr6g0283231"/>
</dbReference>
<keyword evidence="3" id="KW-1185">Reference proteome</keyword>
<feature type="compositionally biased region" description="Polar residues" evidence="1">
    <location>
        <begin position="81"/>
        <end position="94"/>
    </location>
</feature>
<dbReference type="Proteomes" id="UP000238479">
    <property type="component" value="Chromosome 6"/>
</dbReference>
<reference evidence="2 3" key="1">
    <citation type="journal article" date="2018" name="Nat. Genet.">
        <title>The Rosa genome provides new insights in the design of modern roses.</title>
        <authorList>
            <person name="Bendahmane M."/>
        </authorList>
    </citation>
    <scope>NUCLEOTIDE SEQUENCE [LARGE SCALE GENOMIC DNA]</scope>
    <source>
        <strain evidence="3">cv. Old Blush</strain>
    </source>
</reference>
<sequence length="94" mass="10162">MAEGAACSGSLTIPERRFRASSIYALSSRATTPRVATPEVNWSPYQKLNSIKRSDRYRSSPEFAATSANRKAATSADRKVATTSEPDSPSSMMS</sequence>
<organism evidence="2 3">
    <name type="scientific">Rosa chinensis</name>
    <name type="common">China rose</name>
    <dbReference type="NCBI Taxonomy" id="74649"/>
    <lineage>
        <taxon>Eukaryota</taxon>
        <taxon>Viridiplantae</taxon>
        <taxon>Streptophyta</taxon>
        <taxon>Embryophyta</taxon>
        <taxon>Tracheophyta</taxon>
        <taxon>Spermatophyta</taxon>
        <taxon>Magnoliopsida</taxon>
        <taxon>eudicotyledons</taxon>
        <taxon>Gunneridae</taxon>
        <taxon>Pentapetalae</taxon>
        <taxon>rosids</taxon>
        <taxon>fabids</taxon>
        <taxon>Rosales</taxon>
        <taxon>Rosaceae</taxon>
        <taxon>Rosoideae</taxon>
        <taxon>Rosoideae incertae sedis</taxon>
        <taxon>Rosa</taxon>
    </lineage>
</organism>
<comment type="caution">
    <text evidence="2">The sequence shown here is derived from an EMBL/GenBank/DDBJ whole genome shotgun (WGS) entry which is preliminary data.</text>
</comment>
<name>A0A2P6PTY4_ROSCH</name>
<dbReference type="AlphaFoldDB" id="A0A2P6PTY4"/>
<evidence type="ECO:0000256" key="1">
    <source>
        <dbReference type="SAM" id="MobiDB-lite"/>
    </source>
</evidence>
<evidence type="ECO:0000313" key="3">
    <source>
        <dbReference type="Proteomes" id="UP000238479"/>
    </source>
</evidence>
<evidence type="ECO:0000313" key="2">
    <source>
        <dbReference type="EMBL" id="PRQ25393.1"/>
    </source>
</evidence>
<dbReference type="EMBL" id="PDCK01000044">
    <property type="protein sequence ID" value="PRQ25393.1"/>
    <property type="molecule type" value="Genomic_DNA"/>
</dbReference>